<reference evidence="17 18" key="1">
    <citation type="submission" date="2024-07" db="EMBL/GenBank/DDBJ databases">
        <title>Draft sequence of the Neodothiora populina.</title>
        <authorList>
            <person name="Drown D.D."/>
            <person name="Schuette U.S."/>
            <person name="Buechlein A.B."/>
            <person name="Rusch D.R."/>
            <person name="Winton L.W."/>
            <person name="Adams G.A."/>
        </authorList>
    </citation>
    <scope>NUCLEOTIDE SEQUENCE [LARGE SCALE GENOMIC DNA]</scope>
    <source>
        <strain evidence="17 18">CPC 39397</strain>
    </source>
</reference>
<dbReference type="Pfam" id="PF00271">
    <property type="entry name" value="Helicase_C"/>
    <property type="match status" value="1"/>
</dbReference>
<dbReference type="InterPro" id="IPR044749">
    <property type="entry name" value="FANCM_DEXDc"/>
</dbReference>
<dbReference type="Pfam" id="PF04851">
    <property type="entry name" value="ResIII"/>
    <property type="match status" value="1"/>
</dbReference>
<organism evidence="17 18">
    <name type="scientific">Neodothiora populina</name>
    <dbReference type="NCBI Taxonomy" id="2781224"/>
    <lineage>
        <taxon>Eukaryota</taxon>
        <taxon>Fungi</taxon>
        <taxon>Dikarya</taxon>
        <taxon>Ascomycota</taxon>
        <taxon>Pezizomycotina</taxon>
        <taxon>Dothideomycetes</taxon>
        <taxon>Dothideomycetidae</taxon>
        <taxon>Dothideales</taxon>
        <taxon>Dothioraceae</taxon>
        <taxon>Neodothiora</taxon>
    </lineage>
</organism>
<comment type="catalytic activity">
    <reaction evidence="12 13">
        <text>ATP + H2O = ADP + phosphate + H(+)</text>
        <dbReference type="Rhea" id="RHEA:13065"/>
        <dbReference type="ChEBI" id="CHEBI:15377"/>
        <dbReference type="ChEBI" id="CHEBI:15378"/>
        <dbReference type="ChEBI" id="CHEBI:30616"/>
        <dbReference type="ChEBI" id="CHEBI:43474"/>
        <dbReference type="ChEBI" id="CHEBI:456216"/>
        <dbReference type="EC" id="3.6.4.12"/>
    </reaction>
</comment>
<keyword evidence="7" id="KW-0378">Hydrolase</keyword>
<keyword evidence="8" id="KW-0347">Helicase</keyword>
<keyword evidence="6" id="KW-0227">DNA damage</keyword>
<evidence type="ECO:0000259" key="15">
    <source>
        <dbReference type="PROSITE" id="PS51192"/>
    </source>
</evidence>
<sequence>MTDDEDFDSSPRPVKKRRLVSGTTKPPVKAAVSKKITKSSKAIKADGNDDFESPATSKPKSKRGRPKKNPTIVSDDDASVTSAPSKRSARGKKAKTVVDDSDEAFSPSAKPPVRKTRRSTTFDSDEDGSAVSVRSKKSRSRRQSTINGIDDDDDFVRPQKPKHAIHITAEGYLEDRFLDANAPPPSTNPWEIRGAIWKRDAPKGIFDNVHTAPKSGSPGAMRPPVTSTSLAVSGTARSARPNNAVISTLPSVQPSPPASLPTRAAIEPSDIPNSDDLDMEDWAHLYERPKVPPARTVNRPAETAHNSSLKHSIAAGNLPVSTEVPVEDDAAHPELVEDSILIDELDAEDWSMLEHSATEPLARNAAVSEHREVERASSNIQFKALVTNRSPQHPSRTLGKRGHHAPFIDIDDDLSDEEAFANAPLQAISSKHRTELAPDNPRSMLPQKAVQSRKGLDQVRNSALSTPAPDELVDLPSDAFDSDSSMSFGELDQPIVAQAQLAAAHRVRNLAAPKSGLVQTTLFGSKAPNQPAATMTNKKHAWPLATQQEPATHHALDLESIKTWVYPTNLGSIRDYQYNIVARGLFHNLLVALPTGLGKTFIAATVMLNWFRWAPKSQMVFVAPTKPLVAQQIDACFNIVGIPRSETVLLTGETKPAIRAEEWKEKRVFFMTPQTIMNDLKHGYCDPKRIVLVVVDEAHRATGGYAYVELIKFLRRFNQSFRVLALTATPGSTVEAVQEVIDGLDISRVEIRTERSIDITQYVHEREIDAMKFDYSDEMNLVMELLSKAIQPVLSKLNGQNAFWNRDPMKLTAFGCTIAQREWSKSEPGRKAPQAIKGMVVSIFSVLSSLAHGISLLKFHGIVPFYHNMCEFQNEVDGGQNKKKYAKQIREDQNFRKLMGTVQSWVRNPEFLGHPKLEYLRSVVLNHFLDSKDQSTRIMIFAHWRDSAEEIVRVMNRNQPMIRAHVFVGQAASKGSEGMNQKLQLNVIEKFKDGTYNTLVATSIGEEGLDIGEVDLIVCYDASSSPIRMLQRMGRTGRKRKGKIAVLLMKDKEAVDFEKAKDNYEKMQAMISEGSRFTFHDDKSPRILPRGVNPSVDKRVVEIPVENSQADLPEPNKRKRVPKKPPKKFHMPDNVRTGFVNASRMDASDEEEAAVRPKAKTTSKKIAPASKLKAPIPEPEAVPLPFVSDITLSKVQERELERKYQYVNGTSDGALTVGAPKLDSFTSGFPGPSRLVKHSERSLAIANTMRNINNMDSDRIRLFKNRLRLSDLTDSADNLLGEPESDMELPRLPTLPTHGSKNKATAASRRKTASKPASRAAKRRTAARRRNDSSEMEGDESEPEPTPANMRIGTQGIDLGSDDTMGEEDEDGEPDSELNAFVVGSDAPIEMISSSLPRMRDEESEDEDDIGRAAFEALAELSDSAATQQGSSHVSLLRQPVQRRRRAVVDDSDD</sequence>
<dbReference type="CDD" id="cd18801">
    <property type="entry name" value="SF2_C_FANCM_Hef"/>
    <property type="match status" value="1"/>
</dbReference>
<dbReference type="InterPro" id="IPR006935">
    <property type="entry name" value="Helicase/UvrB_N"/>
</dbReference>
<evidence type="ECO:0000256" key="14">
    <source>
        <dbReference type="SAM" id="MobiDB-lite"/>
    </source>
</evidence>
<comment type="subcellular location">
    <subcellularLocation>
        <location evidence="2 13">Nucleus</location>
    </subcellularLocation>
</comment>
<evidence type="ECO:0000256" key="10">
    <source>
        <dbReference type="ARBA" id="ARBA00023204"/>
    </source>
</evidence>
<feature type="region of interest" description="Disordered" evidence="14">
    <location>
        <begin position="247"/>
        <end position="273"/>
    </location>
</feature>
<dbReference type="CDD" id="cd12091">
    <property type="entry name" value="FANCM_ID"/>
    <property type="match status" value="1"/>
</dbReference>
<dbReference type="InterPro" id="IPR014001">
    <property type="entry name" value="Helicase_ATP-bd"/>
</dbReference>
<evidence type="ECO:0000256" key="1">
    <source>
        <dbReference type="ARBA" id="ARBA00003813"/>
    </source>
</evidence>
<dbReference type="PANTHER" id="PTHR14025">
    <property type="entry name" value="FANCONI ANEMIA GROUP M FANCM FAMILY MEMBER"/>
    <property type="match status" value="1"/>
</dbReference>
<feature type="compositionally biased region" description="Acidic residues" evidence="14">
    <location>
        <begin position="1334"/>
        <end position="1343"/>
    </location>
</feature>
<feature type="region of interest" description="Disordered" evidence="14">
    <location>
        <begin position="1106"/>
        <end position="1134"/>
    </location>
</feature>
<feature type="domain" description="Helicase C-terminal" evidence="16">
    <location>
        <begin position="924"/>
        <end position="1083"/>
    </location>
</feature>
<dbReference type="Proteomes" id="UP001562354">
    <property type="component" value="Unassembled WGS sequence"/>
</dbReference>
<dbReference type="PANTHER" id="PTHR14025:SF20">
    <property type="entry name" value="FANCONI ANEMIA GROUP M PROTEIN"/>
    <property type="match status" value="1"/>
</dbReference>
<dbReference type="Gene3D" id="3.40.50.300">
    <property type="entry name" value="P-loop containing nucleotide triphosphate hydrolases"/>
    <property type="match status" value="2"/>
</dbReference>
<dbReference type="GeneID" id="95974165"/>
<evidence type="ECO:0000256" key="5">
    <source>
        <dbReference type="ARBA" id="ARBA00022741"/>
    </source>
</evidence>
<dbReference type="PROSITE" id="PS51194">
    <property type="entry name" value="HELICASE_CTER"/>
    <property type="match status" value="1"/>
</dbReference>
<dbReference type="RefSeq" id="XP_069200296.1">
    <property type="nucleotide sequence ID" value="XM_069344405.1"/>
</dbReference>
<keyword evidence="10" id="KW-0234">DNA repair</keyword>
<evidence type="ECO:0000256" key="4">
    <source>
        <dbReference type="ARBA" id="ARBA00011390"/>
    </source>
</evidence>
<evidence type="ECO:0000313" key="18">
    <source>
        <dbReference type="Proteomes" id="UP001562354"/>
    </source>
</evidence>
<dbReference type="InterPro" id="IPR001650">
    <property type="entry name" value="Helicase_C-like"/>
</dbReference>
<feature type="compositionally biased region" description="Acidic residues" evidence="14">
    <location>
        <begin position="1360"/>
        <end position="1376"/>
    </location>
</feature>
<name>A0ABR3PD14_9PEZI</name>
<dbReference type="EC" id="3.6.4.12" evidence="13"/>
<feature type="compositionally biased region" description="Basic residues" evidence="14">
    <location>
        <begin position="1117"/>
        <end position="1129"/>
    </location>
</feature>
<dbReference type="Gene3D" id="1.20.1320.20">
    <property type="entry name" value="hef helicase domain"/>
    <property type="match status" value="1"/>
</dbReference>
<feature type="region of interest" description="Disordered" evidence="14">
    <location>
        <begin position="1"/>
        <end position="158"/>
    </location>
</feature>
<feature type="region of interest" description="Disordered" evidence="14">
    <location>
        <begin position="1278"/>
        <end position="1454"/>
    </location>
</feature>
<accession>A0ABR3PD14</accession>
<dbReference type="InterPro" id="IPR039686">
    <property type="entry name" value="FANCM/Mph1-like_ID"/>
</dbReference>
<evidence type="ECO:0000256" key="12">
    <source>
        <dbReference type="ARBA" id="ARBA00047995"/>
    </source>
</evidence>
<gene>
    <name evidence="17" type="ORF">AAFC00_000462</name>
</gene>
<feature type="domain" description="Helicase ATP-binding" evidence="15">
    <location>
        <begin position="580"/>
        <end position="748"/>
    </location>
</feature>
<keyword evidence="11" id="KW-0539">Nucleus</keyword>
<evidence type="ECO:0000256" key="2">
    <source>
        <dbReference type="ARBA" id="ARBA00004123"/>
    </source>
</evidence>
<dbReference type="SMART" id="SM00487">
    <property type="entry name" value="DEXDc"/>
    <property type="match status" value="1"/>
</dbReference>
<evidence type="ECO:0000259" key="16">
    <source>
        <dbReference type="PROSITE" id="PS51194"/>
    </source>
</evidence>
<keyword evidence="18" id="KW-1185">Reference proteome</keyword>
<evidence type="ECO:0000256" key="7">
    <source>
        <dbReference type="ARBA" id="ARBA00022801"/>
    </source>
</evidence>
<proteinExistence type="inferred from homology"/>
<evidence type="ECO:0000256" key="9">
    <source>
        <dbReference type="ARBA" id="ARBA00022840"/>
    </source>
</evidence>
<dbReference type="SMART" id="SM00490">
    <property type="entry name" value="HELICc"/>
    <property type="match status" value="1"/>
</dbReference>
<protein>
    <recommendedName>
        <fullName evidence="13">ATP-dependent DNA helicase</fullName>
        <ecNumber evidence="13">3.6.4.12</ecNumber>
    </recommendedName>
</protein>
<comment type="similarity">
    <text evidence="3 13">Belongs to the DEAD box helicase family. DEAH subfamily. FANCM sub-subfamily.</text>
</comment>
<evidence type="ECO:0000256" key="11">
    <source>
        <dbReference type="ARBA" id="ARBA00023242"/>
    </source>
</evidence>
<feature type="region of interest" description="Disordered" evidence="14">
    <location>
        <begin position="430"/>
        <end position="474"/>
    </location>
</feature>
<feature type="compositionally biased region" description="Low complexity" evidence="14">
    <location>
        <begin position="28"/>
        <end position="42"/>
    </location>
</feature>
<comment type="subunit">
    <text evidence="4 13">Interacts with the MHF histone-fold complex to form the FANCM-MHF complex.</text>
</comment>
<comment type="function">
    <text evidence="1 13">ATP-dependent DNA helicase involved in DNA damage repair by homologous recombination and in genome maintenance. Capable of unwinding D-loops. Plays a role in limiting crossover recombinants during mitotic DNA double-strand break (DSB) repair. Component of a FANCM-MHF complex which promotes gene conversion at blocked replication forks, probably by reversal of the stalled fork.</text>
</comment>
<feature type="compositionally biased region" description="Polar residues" evidence="14">
    <location>
        <begin position="1424"/>
        <end position="1433"/>
    </location>
</feature>
<evidence type="ECO:0000256" key="8">
    <source>
        <dbReference type="ARBA" id="ARBA00022806"/>
    </source>
</evidence>
<dbReference type="SUPFAM" id="SSF52540">
    <property type="entry name" value="P-loop containing nucleoside triphosphate hydrolases"/>
    <property type="match status" value="1"/>
</dbReference>
<evidence type="ECO:0000313" key="17">
    <source>
        <dbReference type="EMBL" id="KAL1304021.1"/>
    </source>
</evidence>
<dbReference type="InterPro" id="IPR027417">
    <property type="entry name" value="P-loop_NTPase"/>
</dbReference>
<evidence type="ECO:0000256" key="3">
    <source>
        <dbReference type="ARBA" id="ARBA00009889"/>
    </source>
</evidence>
<keyword evidence="5" id="KW-0547">Nucleotide-binding</keyword>
<dbReference type="EMBL" id="JBFMKM010000009">
    <property type="protein sequence ID" value="KAL1304021.1"/>
    <property type="molecule type" value="Genomic_DNA"/>
</dbReference>
<comment type="caution">
    <text evidence="17">The sequence shown here is derived from an EMBL/GenBank/DDBJ whole genome shotgun (WGS) entry which is preliminary data.</text>
</comment>
<dbReference type="CDD" id="cd18033">
    <property type="entry name" value="DEXDc_FANCM"/>
    <property type="match status" value="1"/>
</dbReference>
<dbReference type="PROSITE" id="PS51192">
    <property type="entry name" value="HELICASE_ATP_BIND_1"/>
    <property type="match status" value="1"/>
</dbReference>
<evidence type="ECO:0000256" key="13">
    <source>
        <dbReference type="RuleBase" id="RU367027"/>
    </source>
</evidence>
<keyword evidence="9" id="KW-0067">ATP-binding</keyword>
<feature type="region of interest" description="Disordered" evidence="14">
    <location>
        <begin position="1146"/>
        <end position="1172"/>
    </location>
</feature>
<feature type="compositionally biased region" description="Basic residues" evidence="14">
    <location>
        <begin position="59"/>
        <end position="68"/>
    </location>
</feature>
<evidence type="ECO:0000256" key="6">
    <source>
        <dbReference type="ARBA" id="ARBA00022763"/>
    </source>
</evidence>